<dbReference type="EMBL" id="NQKL01000010">
    <property type="protein sequence ID" value="OZY41033.1"/>
    <property type="molecule type" value="Genomic_DNA"/>
</dbReference>
<dbReference type="RefSeq" id="WP_095029741.1">
    <property type="nucleotide sequence ID" value="NZ_NQKL01000010.1"/>
</dbReference>
<reference evidence="1 2" key="1">
    <citation type="submission" date="2017-08" db="EMBL/GenBank/DDBJ databases">
        <title>Genomic and metabolic characterisation of spoilage-associated Pseudomonas species.</title>
        <authorList>
            <person name="Stanborough T."/>
            <person name="Fegan N."/>
            <person name="Powell S.M."/>
            <person name="Singh T."/>
            <person name="Tamplin M.L."/>
            <person name="Chandry P.S."/>
        </authorList>
    </citation>
    <scope>NUCLEOTIDE SEQUENCE [LARGE SCALE GENOMIC DNA]</scope>
    <source>
        <strain evidence="1 2">F1820</strain>
    </source>
</reference>
<accession>A0A266LSN4</accession>
<dbReference type="Proteomes" id="UP000216113">
    <property type="component" value="Unassembled WGS sequence"/>
</dbReference>
<organism evidence="1 2">
    <name type="scientific">Pseudomonas fragi</name>
    <dbReference type="NCBI Taxonomy" id="296"/>
    <lineage>
        <taxon>Bacteria</taxon>
        <taxon>Pseudomonadati</taxon>
        <taxon>Pseudomonadota</taxon>
        <taxon>Gammaproteobacteria</taxon>
        <taxon>Pseudomonadales</taxon>
        <taxon>Pseudomonadaceae</taxon>
        <taxon>Pseudomonas</taxon>
    </lineage>
</organism>
<dbReference type="AlphaFoldDB" id="A0A266LSN4"/>
<proteinExistence type="predicted"/>
<evidence type="ECO:0000313" key="1">
    <source>
        <dbReference type="EMBL" id="OZY41033.1"/>
    </source>
</evidence>
<protein>
    <submittedName>
        <fullName evidence="1">Uncharacterized protein</fullName>
    </submittedName>
</protein>
<sequence>MTIGISSKTLSDYDAHLAYNTATAFLRKSDLANYLIDQLEQQHVKLNVEVSTDPALANQDVSNNGAIVWNLLSNAAQGPNLADVTALLSRIPAQQKPYITSLWSLMHLLAVACQQLNSQLNFRDADATWPWLDEKVLSANDIENVVARELSDLPLPDEQNWDRLLKRN</sequence>
<evidence type="ECO:0000313" key="2">
    <source>
        <dbReference type="Proteomes" id="UP000216113"/>
    </source>
</evidence>
<name>A0A266LSN4_PSEFR</name>
<gene>
    <name evidence="1" type="ORF">CJF43_14135</name>
</gene>
<comment type="caution">
    <text evidence="1">The sequence shown here is derived from an EMBL/GenBank/DDBJ whole genome shotgun (WGS) entry which is preliminary data.</text>
</comment>